<name>A0A7H0VAB6_9FLAO</name>
<dbReference type="RefSeq" id="WP_210757231.1">
    <property type="nucleotide sequence ID" value="NZ_CP060139.1"/>
</dbReference>
<protein>
    <submittedName>
        <fullName evidence="3">Rhodanese-like domain-containing protein</fullName>
    </submittedName>
</protein>
<dbReference type="Pfam" id="PF00581">
    <property type="entry name" value="Rhodanese"/>
    <property type="match status" value="1"/>
</dbReference>
<dbReference type="EMBL" id="CP060139">
    <property type="protein sequence ID" value="QNR22664.1"/>
    <property type="molecule type" value="Genomic_DNA"/>
</dbReference>
<dbReference type="SUPFAM" id="SSF52821">
    <property type="entry name" value="Rhodanese/Cell cycle control phosphatase"/>
    <property type="match status" value="1"/>
</dbReference>
<reference evidence="3 4" key="1">
    <citation type="submission" date="2020-08" db="EMBL/GenBank/DDBJ databases">
        <title>Croceimicrobium hydrocarbonivorans gen. nov., sp. nov., a novel marine bacterium isolated from a bacterial consortium that degrades polyethylene terephthalate.</title>
        <authorList>
            <person name="Liu R."/>
        </authorList>
    </citation>
    <scope>NUCLEOTIDE SEQUENCE [LARGE SCALE GENOMIC DNA]</scope>
    <source>
        <strain evidence="3 4">A20-9</strain>
    </source>
</reference>
<dbReference type="Gene3D" id="3.40.250.10">
    <property type="entry name" value="Rhodanese-like domain"/>
    <property type="match status" value="1"/>
</dbReference>
<organism evidence="3 4">
    <name type="scientific">Croceimicrobium hydrocarbonivorans</name>
    <dbReference type="NCBI Taxonomy" id="2761580"/>
    <lineage>
        <taxon>Bacteria</taxon>
        <taxon>Pseudomonadati</taxon>
        <taxon>Bacteroidota</taxon>
        <taxon>Flavobacteriia</taxon>
        <taxon>Flavobacteriales</taxon>
        <taxon>Owenweeksiaceae</taxon>
        <taxon>Croceimicrobium</taxon>
    </lineage>
</organism>
<dbReference type="InterPro" id="IPR001763">
    <property type="entry name" value="Rhodanese-like_dom"/>
</dbReference>
<proteinExistence type="predicted"/>
<dbReference type="PROSITE" id="PS51257">
    <property type="entry name" value="PROKAR_LIPOPROTEIN"/>
    <property type="match status" value="1"/>
</dbReference>
<evidence type="ECO:0000313" key="3">
    <source>
        <dbReference type="EMBL" id="QNR22664.1"/>
    </source>
</evidence>
<gene>
    <name evidence="3" type="ORF">H4K34_09735</name>
</gene>
<dbReference type="InterPro" id="IPR036873">
    <property type="entry name" value="Rhodanese-like_dom_sf"/>
</dbReference>
<evidence type="ECO:0000259" key="2">
    <source>
        <dbReference type="PROSITE" id="PS50206"/>
    </source>
</evidence>
<feature type="domain" description="Rhodanese" evidence="2">
    <location>
        <begin position="47"/>
        <end position="137"/>
    </location>
</feature>
<feature type="chain" id="PRO_5029012776" evidence="1">
    <location>
        <begin position="19"/>
        <end position="137"/>
    </location>
</feature>
<dbReference type="PANTHER" id="PTHR43031:SF1">
    <property type="entry name" value="PYRIDINE NUCLEOTIDE-DISULPHIDE OXIDOREDUCTASE"/>
    <property type="match status" value="1"/>
</dbReference>
<evidence type="ECO:0000313" key="4">
    <source>
        <dbReference type="Proteomes" id="UP000516305"/>
    </source>
</evidence>
<sequence>MVRLLGFLFVLSTLGACAQSTEGSSSTTDGTKQVNLDVNQVSELLKNDKEVVLIDVRTPDEYKQGHLEGSDLLNFYDPKFKEEVAKLDKSKEYVIYCRSGGRSGSAVAEMQKMGFENVHNMKGGILAWNRANLPTQK</sequence>
<dbReference type="KEGG" id="chyd:H4K34_09735"/>
<keyword evidence="1" id="KW-0732">Signal</keyword>
<keyword evidence="4" id="KW-1185">Reference proteome</keyword>
<dbReference type="CDD" id="cd00158">
    <property type="entry name" value="RHOD"/>
    <property type="match status" value="1"/>
</dbReference>
<evidence type="ECO:0000256" key="1">
    <source>
        <dbReference type="SAM" id="SignalP"/>
    </source>
</evidence>
<accession>A0A7H0VAB6</accession>
<dbReference type="PANTHER" id="PTHR43031">
    <property type="entry name" value="FAD-DEPENDENT OXIDOREDUCTASE"/>
    <property type="match status" value="1"/>
</dbReference>
<dbReference type="Proteomes" id="UP000516305">
    <property type="component" value="Chromosome"/>
</dbReference>
<feature type="signal peptide" evidence="1">
    <location>
        <begin position="1"/>
        <end position="18"/>
    </location>
</feature>
<dbReference type="SMART" id="SM00450">
    <property type="entry name" value="RHOD"/>
    <property type="match status" value="1"/>
</dbReference>
<dbReference type="AlphaFoldDB" id="A0A7H0VAB6"/>
<dbReference type="PROSITE" id="PS50206">
    <property type="entry name" value="RHODANESE_3"/>
    <property type="match status" value="1"/>
</dbReference>
<dbReference type="InterPro" id="IPR050229">
    <property type="entry name" value="GlpE_sulfurtransferase"/>
</dbReference>